<reference evidence="2 3" key="1">
    <citation type="journal article" date="2014" name="Genome Biol. Evol.">
        <title>Molecular evolution of the substrate utilization strategies and putative virulence factors in mosquito-associated Spiroplasma species.</title>
        <authorList>
            <person name="Chang T.H."/>
            <person name="Lo W.S."/>
            <person name="Ku C."/>
            <person name="Chen L.L."/>
            <person name="Kuo C.H."/>
        </authorList>
    </citation>
    <scope>NUCLEOTIDE SEQUENCE [LARGE SCALE GENOMIC DNA]</scope>
    <source>
        <strain evidence="2">AES-1</strain>
    </source>
</reference>
<dbReference type="OrthoDB" id="389774at2"/>
<dbReference type="AlphaFoldDB" id="W6A760"/>
<accession>W6A760</accession>
<name>W6A760_9MOLU</name>
<dbReference type="HOGENOM" id="CLU_1874132_0_0_14"/>
<dbReference type="KEGG" id="scq:SCULI_v1c04700"/>
<dbReference type="PATRIC" id="fig|1276246.3.peg.469"/>
<protein>
    <submittedName>
        <fullName evidence="2">Uncharacterized protein</fullName>
    </submittedName>
</protein>
<dbReference type="STRING" id="1276246.SCULI_v1c04700"/>
<keyword evidence="3" id="KW-1185">Reference proteome</keyword>
<dbReference type="RefSeq" id="WP_025363048.1">
    <property type="nucleotide sequence ID" value="NZ_CP006681.1"/>
</dbReference>
<organism evidence="2 3">
    <name type="scientific">Spiroplasma culicicola AES-1</name>
    <dbReference type="NCBI Taxonomy" id="1276246"/>
    <lineage>
        <taxon>Bacteria</taxon>
        <taxon>Bacillati</taxon>
        <taxon>Mycoplasmatota</taxon>
        <taxon>Mollicutes</taxon>
        <taxon>Entomoplasmatales</taxon>
        <taxon>Spiroplasmataceae</taxon>
        <taxon>Spiroplasma</taxon>
    </lineage>
</organism>
<dbReference type="EMBL" id="CP006681">
    <property type="protein sequence ID" value="AHI52811.1"/>
    <property type="molecule type" value="Genomic_DNA"/>
</dbReference>
<dbReference type="Proteomes" id="UP000019267">
    <property type="component" value="Chromosome"/>
</dbReference>
<proteinExistence type="predicted"/>
<sequence>MNQKNKKTLSADQTAELAFEELMELSKQHLENEEEIKEQKHSYINIKDDQKVGQTDLLSIINNVKNKNSRPQGWVDPEQQEEENIINKAKAAGKSEYDSDVLRELILKRQKERHADKAGFGNLLSNVRQKKDEYNK</sequence>
<evidence type="ECO:0000256" key="1">
    <source>
        <dbReference type="SAM" id="MobiDB-lite"/>
    </source>
</evidence>
<evidence type="ECO:0000313" key="3">
    <source>
        <dbReference type="Proteomes" id="UP000019267"/>
    </source>
</evidence>
<feature type="region of interest" description="Disordered" evidence="1">
    <location>
        <begin position="117"/>
        <end position="136"/>
    </location>
</feature>
<gene>
    <name evidence="2" type="ORF">SCULI_v1c04700</name>
</gene>
<evidence type="ECO:0000313" key="2">
    <source>
        <dbReference type="EMBL" id="AHI52811.1"/>
    </source>
</evidence>